<evidence type="ECO:0000256" key="7">
    <source>
        <dbReference type="ARBA" id="ARBA00023061"/>
    </source>
</evidence>
<evidence type="ECO:0000259" key="10">
    <source>
        <dbReference type="Pfam" id="PF02663"/>
    </source>
</evidence>
<comment type="caution">
    <text evidence="11">The sequence shown here is derived from an EMBL/GenBank/DDBJ whole genome shotgun (WGS) entry which is preliminary data.</text>
</comment>
<dbReference type="SUPFAM" id="SSF117856">
    <property type="entry name" value="AF0104/ALDC/Ptd012-like"/>
    <property type="match status" value="1"/>
</dbReference>
<dbReference type="Gene3D" id="3.30.1330.130">
    <property type="match status" value="1"/>
</dbReference>
<feature type="signal peptide" evidence="9">
    <location>
        <begin position="1"/>
        <end position="22"/>
    </location>
</feature>
<dbReference type="Proteomes" id="UP001356308">
    <property type="component" value="Unassembled WGS sequence"/>
</dbReference>
<keyword evidence="12" id="KW-1185">Reference proteome</keyword>
<dbReference type="RefSeq" id="WP_272651384.1">
    <property type="nucleotide sequence ID" value="NZ_JAZDDG010000005.1"/>
</dbReference>
<comment type="similarity">
    <text evidence="3">Belongs to the alpha-acetolactate decarboxylase family.</text>
</comment>
<dbReference type="Gene3D" id="3.30.1330.80">
    <property type="entry name" value="Hypothetical protein, similar to alpha- acetolactate decarboxylase, domain 2"/>
    <property type="match status" value="1"/>
</dbReference>
<dbReference type="EMBL" id="JAZDDG010000005">
    <property type="protein sequence ID" value="MEE1976686.1"/>
    <property type="molecule type" value="Genomic_DNA"/>
</dbReference>
<sequence>MKLLKLYAALLFIALVTQVGFAQQSGKVYTVGAMNEMGKNNFQTQVWLDTLPDKSHLFGIGPYDRMKGEIMVFNGKPFYASALEKGKSVVGQSWDIRSPFFVYANVSEWEAFELSGDITALEDIQNKVATIAQKNGYDTKEPFPFKIIGSFDSLTTHIVTPRSADVEGYREDFKQQVFLFNNSSGSLLGFYSEKHQGIFTSSKSYIHVHYLSSDQTFMGHLDKINTAVKALTLFLPVRPKSYKTGFRVNDTDFSKGRLGNIQKVELNDLAKLHGHLCDGLVVGHLALQEALLILYPDGIIDRTNTRIVSKPSPCLTDAAVYLTGGRYQYNSFYISEDFDGLFTVQRIDNGKTVVVRMNQGVKPESINLLGTKAIKGELNSCELEGLKAMEDDFSEKLLRTDPKTIFTVAELTDFEWNPLLKNDFVKTDILNKDARKCSQ</sequence>
<feature type="domain" description="Formylmethanofuran dehydrogenase subunit E" evidence="10">
    <location>
        <begin position="273"/>
        <end position="407"/>
    </location>
</feature>
<evidence type="ECO:0000256" key="2">
    <source>
        <dbReference type="ARBA" id="ARBA00005170"/>
    </source>
</evidence>
<evidence type="ECO:0000256" key="6">
    <source>
        <dbReference type="ARBA" id="ARBA00022793"/>
    </source>
</evidence>
<reference evidence="11 12" key="1">
    <citation type="submission" date="2024-01" db="EMBL/GenBank/DDBJ databases">
        <title>Maribacter spp. originated from different algae showed divergent polysaccharides utilization ability.</title>
        <authorList>
            <person name="Wang H."/>
            <person name="Wu Y."/>
        </authorList>
    </citation>
    <scope>NUCLEOTIDE SEQUENCE [LARGE SCALE GENOMIC DNA]</scope>
    <source>
        <strain evidence="11 12">PR1</strain>
    </source>
</reference>
<protein>
    <recommendedName>
        <fullName evidence="5">Alpha-acetolactate decarboxylase</fullName>
        <ecNumber evidence="4">4.1.1.5</ecNumber>
    </recommendedName>
</protein>
<dbReference type="GO" id="GO:0047605">
    <property type="term" value="F:acetolactate decarboxylase activity"/>
    <property type="evidence" value="ECO:0007669"/>
    <property type="project" value="UniProtKB-EC"/>
</dbReference>
<comment type="pathway">
    <text evidence="2">Polyol metabolism; (R,R)-butane-2,3-diol biosynthesis; (R,R)-butane-2,3-diol from pyruvate: step 2/3.</text>
</comment>
<dbReference type="InterPro" id="IPR005128">
    <property type="entry name" value="Acetolactate_a_deCO2ase"/>
</dbReference>
<proteinExistence type="inferred from homology"/>
<gene>
    <name evidence="11" type="ORF">V1I91_11440</name>
</gene>
<comment type="catalytic activity">
    <reaction evidence="1">
        <text>(2S)-2-acetolactate + H(+) = (R)-acetoin + CO2</text>
        <dbReference type="Rhea" id="RHEA:21580"/>
        <dbReference type="ChEBI" id="CHEBI:15378"/>
        <dbReference type="ChEBI" id="CHEBI:15686"/>
        <dbReference type="ChEBI" id="CHEBI:16526"/>
        <dbReference type="ChEBI" id="CHEBI:58476"/>
        <dbReference type="EC" id="4.1.1.5"/>
    </reaction>
</comment>
<evidence type="ECO:0000256" key="5">
    <source>
        <dbReference type="ARBA" id="ARBA00020164"/>
    </source>
</evidence>
<evidence type="ECO:0000256" key="4">
    <source>
        <dbReference type="ARBA" id="ARBA00013204"/>
    </source>
</evidence>
<dbReference type="Pfam" id="PF02663">
    <property type="entry name" value="FmdE"/>
    <property type="match status" value="1"/>
</dbReference>
<keyword evidence="8 11" id="KW-0456">Lyase</keyword>
<keyword evidence="6" id="KW-0210">Decarboxylase</keyword>
<evidence type="ECO:0000256" key="9">
    <source>
        <dbReference type="SAM" id="SignalP"/>
    </source>
</evidence>
<evidence type="ECO:0000256" key="8">
    <source>
        <dbReference type="ARBA" id="ARBA00023239"/>
    </source>
</evidence>
<evidence type="ECO:0000313" key="12">
    <source>
        <dbReference type="Proteomes" id="UP001356308"/>
    </source>
</evidence>
<evidence type="ECO:0000313" key="11">
    <source>
        <dbReference type="EMBL" id="MEE1976686.1"/>
    </source>
</evidence>
<keyword evidence="9" id="KW-0732">Signal</keyword>
<organism evidence="11 12">
    <name type="scientific">Maribacter cobaltidurans</name>
    <dbReference type="NCBI Taxonomy" id="1178778"/>
    <lineage>
        <taxon>Bacteria</taxon>
        <taxon>Pseudomonadati</taxon>
        <taxon>Bacteroidota</taxon>
        <taxon>Flavobacteriia</taxon>
        <taxon>Flavobacteriales</taxon>
        <taxon>Flavobacteriaceae</taxon>
        <taxon>Maribacter</taxon>
    </lineage>
</organism>
<dbReference type="EC" id="4.1.1.5" evidence="4"/>
<dbReference type="InterPro" id="IPR003814">
    <property type="entry name" value="FmdEsu_dom"/>
</dbReference>
<evidence type="ECO:0000256" key="3">
    <source>
        <dbReference type="ARBA" id="ARBA00007106"/>
    </source>
</evidence>
<dbReference type="PANTHER" id="PTHR35524:SF1">
    <property type="entry name" value="ALPHA-ACETOLACTATE DECARBOXYLASE"/>
    <property type="match status" value="1"/>
</dbReference>
<evidence type="ECO:0000256" key="1">
    <source>
        <dbReference type="ARBA" id="ARBA00001784"/>
    </source>
</evidence>
<dbReference type="SUPFAM" id="SSF143555">
    <property type="entry name" value="FwdE-like"/>
    <property type="match status" value="1"/>
</dbReference>
<dbReference type="Pfam" id="PF03306">
    <property type="entry name" value="AAL_decarboxy"/>
    <property type="match status" value="1"/>
</dbReference>
<keyword evidence="7" id="KW-0005">Acetoin biosynthesis</keyword>
<accession>A0ABU7IUN8</accession>
<name>A0ABU7IUN8_9FLAO</name>
<feature type="chain" id="PRO_5046748140" description="Alpha-acetolactate decarboxylase" evidence="9">
    <location>
        <begin position="23"/>
        <end position="439"/>
    </location>
</feature>
<dbReference type="PANTHER" id="PTHR35524">
    <property type="entry name" value="ALPHA-ACETOLACTATE DECARBOXYLASE"/>
    <property type="match status" value="1"/>
</dbReference>